<feature type="transmembrane region" description="Helical" evidence="8">
    <location>
        <begin position="58"/>
        <end position="78"/>
    </location>
</feature>
<evidence type="ECO:0000256" key="2">
    <source>
        <dbReference type="ARBA" id="ARBA00004863"/>
    </source>
</evidence>
<dbReference type="CDD" id="cd13956">
    <property type="entry name" value="PT_UbiA"/>
    <property type="match status" value="1"/>
</dbReference>
<proteinExistence type="predicted"/>
<dbReference type="InterPro" id="IPR026046">
    <property type="entry name" value="UBIAD1"/>
</dbReference>
<comment type="pathway">
    <text evidence="2">Quinol/quinone metabolism; menaquinone biosynthesis.</text>
</comment>
<name>A0ABN2RRL2_9PSEU</name>
<keyword evidence="3" id="KW-0474">Menaquinone biosynthesis</keyword>
<evidence type="ECO:0000256" key="7">
    <source>
        <dbReference type="ARBA" id="ARBA00023136"/>
    </source>
</evidence>
<evidence type="ECO:0000256" key="6">
    <source>
        <dbReference type="ARBA" id="ARBA00022989"/>
    </source>
</evidence>
<evidence type="ECO:0000313" key="10">
    <source>
        <dbReference type="Proteomes" id="UP001501116"/>
    </source>
</evidence>
<evidence type="ECO:0000313" key="9">
    <source>
        <dbReference type="EMBL" id="GAA1973705.1"/>
    </source>
</evidence>
<gene>
    <name evidence="9" type="ORF">GCM10009754_55840</name>
</gene>
<evidence type="ECO:0008006" key="11">
    <source>
        <dbReference type="Google" id="ProtNLM"/>
    </source>
</evidence>
<feature type="transmembrane region" description="Helical" evidence="8">
    <location>
        <begin position="32"/>
        <end position="52"/>
    </location>
</feature>
<dbReference type="EMBL" id="BAAANN010000024">
    <property type="protein sequence ID" value="GAA1973705.1"/>
    <property type="molecule type" value="Genomic_DNA"/>
</dbReference>
<keyword evidence="10" id="KW-1185">Reference proteome</keyword>
<dbReference type="PANTHER" id="PTHR13929">
    <property type="entry name" value="1,4-DIHYDROXY-2-NAPHTHOATE OCTAPRENYLTRANSFERASE"/>
    <property type="match status" value="1"/>
</dbReference>
<dbReference type="InterPro" id="IPR000537">
    <property type="entry name" value="UbiA_prenyltransferase"/>
</dbReference>
<feature type="transmembrane region" description="Helical" evidence="8">
    <location>
        <begin position="197"/>
        <end position="216"/>
    </location>
</feature>
<keyword evidence="5 8" id="KW-0812">Transmembrane</keyword>
<feature type="transmembrane region" description="Helical" evidence="8">
    <location>
        <begin position="119"/>
        <end position="138"/>
    </location>
</feature>
<keyword evidence="4" id="KW-0808">Transferase</keyword>
<evidence type="ECO:0000256" key="8">
    <source>
        <dbReference type="SAM" id="Phobius"/>
    </source>
</evidence>
<sequence length="324" mass="34403">MTSSAQPWPRAVAGARQESKVRSYARLAKFDVYDYYLSILVVLSAVLFPAAAFDAVTVPALLLFLAGEVLVTAAMVALDDVTGYYDGSDAANYGPDTPTRRLLRKPLVAGTLTVAEAKWFGWLAASAGGVLWLLAAVISPHSPLWTVILLAVTFVLMPQYSYGVKLSYRGFQEAFLAALGLALVLVPYGLIAGEFSGFILVQGLIFGMGPLLFGVYSNTNDIEGDRAVGRPTMAVLASAKGNARFIGALSVAEFAFGALGSLTGLAPWWFVLLMLPTTALRAVQFRIGFSGDGDIMTARKLGFKVHRVSVVLLVLANLIAAATA</sequence>
<feature type="transmembrane region" description="Helical" evidence="8">
    <location>
        <begin position="243"/>
        <end position="262"/>
    </location>
</feature>
<evidence type="ECO:0000256" key="1">
    <source>
        <dbReference type="ARBA" id="ARBA00004141"/>
    </source>
</evidence>
<organism evidence="9 10">
    <name type="scientific">Amycolatopsis minnesotensis</name>
    <dbReference type="NCBI Taxonomy" id="337894"/>
    <lineage>
        <taxon>Bacteria</taxon>
        <taxon>Bacillati</taxon>
        <taxon>Actinomycetota</taxon>
        <taxon>Actinomycetes</taxon>
        <taxon>Pseudonocardiales</taxon>
        <taxon>Pseudonocardiaceae</taxon>
        <taxon>Amycolatopsis</taxon>
    </lineage>
</organism>
<feature type="transmembrane region" description="Helical" evidence="8">
    <location>
        <begin position="144"/>
        <end position="162"/>
    </location>
</feature>
<feature type="transmembrane region" description="Helical" evidence="8">
    <location>
        <begin position="174"/>
        <end position="191"/>
    </location>
</feature>
<keyword evidence="6 8" id="KW-1133">Transmembrane helix</keyword>
<dbReference type="RefSeq" id="WP_344425132.1">
    <property type="nucleotide sequence ID" value="NZ_BAAANN010000024.1"/>
</dbReference>
<dbReference type="Proteomes" id="UP001501116">
    <property type="component" value="Unassembled WGS sequence"/>
</dbReference>
<dbReference type="PANTHER" id="PTHR13929:SF0">
    <property type="entry name" value="UBIA PRENYLTRANSFERASE DOMAIN-CONTAINING PROTEIN 1"/>
    <property type="match status" value="1"/>
</dbReference>
<evidence type="ECO:0000256" key="5">
    <source>
        <dbReference type="ARBA" id="ARBA00022692"/>
    </source>
</evidence>
<dbReference type="Pfam" id="PF01040">
    <property type="entry name" value="UbiA"/>
    <property type="match status" value="1"/>
</dbReference>
<comment type="subcellular location">
    <subcellularLocation>
        <location evidence="1">Membrane</location>
        <topology evidence="1">Multi-pass membrane protein</topology>
    </subcellularLocation>
</comment>
<dbReference type="Gene3D" id="1.10.357.140">
    <property type="entry name" value="UbiA prenyltransferase"/>
    <property type="match status" value="1"/>
</dbReference>
<dbReference type="InterPro" id="IPR044878">
    <property type="entry name" value="UbiA_sf"/>
</dbReference>
<reference evidence="9 10" key="1">
    <citation type="journal article" date="2019" name="Int. J. Syst. Evol. Microbiol.">
        <title>The Global Catalogue of Microorganisms (GCM) 10K type strain sequencing project: providing services to taxonomists for standard genome sequencing and annotation.</title>
        <authorList>
            <consortium name="The Broad Institute Genomics Platform"/>
            <consortium name="The Broad Institute Genome Sequencing Center for Infectious Disease"/>
            <person name="Wu L."/>
            <person name="Ma J."/>
        </authorList>
    </citation>
    <scope>NUCLEOTIDE SEQUENCE [LARGE SCALE GENOMIC DNA]</scope>
    <source>
        <strain evidence="9 10">JCM 14545</strain>
    </source>
</reference>
<keyword evidence="7 8" id="KW-0472">Membrane</keyword>
<accession>A0ABN2RRL2</accession>
<evidence type="ECO:0000256" key="3">
    <source>
        <dbReference type="ARBA" id="ARBA00022428"/>
    </source>
</evidence>
<comment type="caution">
    <text evidence="9">The sequence shown here is derived from an EMBL/GenBank/DDBJ whole genome shotgun (WGS) entry which is preliminary data.</text>
</comment>
<protein>
    <recommendedName>
        <fullName evidence="11">1,4-dihydroxy-2-naphthoate octaprenyltransferase</fullName>
    </recommendedName>
</protein>
<evidence type="ECO:0000256" key="4">
    <source>
        <dbReference type="ARBA" id="ARBA00022679"/>
    </source>
</evidence>